<dbReference type="PANTHER" id="PTHR35830:SF1">
    <property type="entry name" value="OS05G0299200 PROTEIN"/>
    <property type="match status" value="1"/>
</dbReference>
<proteinExistence type="predicted"/>
<keyword evidence="3" id="KW-1185">Reference proteome</keyword>
<name>A0A8X7W4X3_BRACI</name>
<dbReference type="AlphaFoldDB" id="A0A8X7W4X3"/>
<evidence type="ECO:0000256" key="1">
    <source>
        <dbReference type="SAM" id="MobiDB-lite"/>
    </source>
</evidence>
<dbReference type="EMBL" id="JAAMPC010000003">
    <property type="protein sequence ID" value="KAG2323661.1"/>
    <property type="molecule type" value="Genomic_DNA"/>
</dbReference>
<reference evidence="2 3" key="1">
    <citation type="submission" date="2020-02" db="EMBL/GenBank/DDBJ databases">
        <authorList>
            <person name="Ma Q."/>
            <person name="Huang Y."/>
            <person name="Song X."/>
            <person name="Pei D."/>
        </authorList>
    </citation>
    <scope>NUCLEOTIDE SEQUENCE [LARGE SCALE GENOMIC DNA]</scope>
    <source>
        <strain evidence="2">Sxm20200214</strain>
        <tissue evidence="2">Leaf</tissue>
    </source>
</reference>
<feature type="region of interest" description="Disordered" evidence="1">
    <location>
        <begin position="221"/>
        <end position="246"/>
    </location>
</feature>
<feature type="compositionally biased region" description="Polar residues" evidence="1">
    <location>
        <begin position="229"/>
        <end position="238"/>
    </location>
</feature>
<dbReference type="Proteomes" id="UP000886595">
    <property type="component" value="Unassembled WGS sequence"/>
</dbReference>
<comment type="caution">
    <text evidence="2">The sequence shown here is derived from an EMBL/GenBank/DDBJ whole genome shotgun (WGS) entry which is preliminary data.</text>
</comment>
<gene>
    <name evidence="2" type="ORF">Bca52824_016874</name>
</gene>
<sequence>MEPTTPSLNHSRARAVATGAAVGDLQWKIRKTHPKDRFSQFTTLCCNVSLENGTHKKLLDFKFLPDYQIDNYYYMIKCNSFTSRTNYTTHVRRNTSNNKHETTLCSSPSSPQIFTTKSELYKAPFLSFSTLKRHCSCPCRNRNSNDSTYSDDNLLTICTSSFSEDQSLSLILDVHRISSLAASRFKLFLESGKDAVSDLQTLVSLDVQEINDAVRWSSVASSGQASRSNPQARAQNNLPKGWPASLPRQSLEVDKEDYHREANIIVRGKKL</sequence>
<evidence type="ECO:0000313" key="3">
    <source>
        <dbReference type="Proteomes" id="UP000886595"/>
    </source>
</evidence>
<accession>A0A8X7W4X3</accession>
<dbReference type="PANTHER" id="PTHR35830">
    <property type="entry name" value="OS05G0299200 PROTEIN"/>
    <property type="match status" value="1"/>
</dbReference>
<protein>
    <submittedName>
        <fullName evidence="2">Uncharacterized protein</fullName>
    </submittedName>
</protein>
<organism evidence="2 3">
    <name type="scientific">Brassica carinata</name>
    <name type="common">Ethiopian mustard</name>
    <name type="synonym">Abyssinian cabbage</name>
    <dbReference type="NCBI Taxonomy" id="52824"/>
    <lineage>
        <taxon>Eukaryota</taxon>
        <taxon>Viridiplantae</taxon>
        <taxon>Streptophyta</taxon>
        <taxon>Embryophyta</taxon>
        <taxon>Tracheophyta</taxon>
        <taxon>Spermatophyta</taxon>
        <taxon>Magnoliopsida</taxon>
        <taxon>eudicotyledons</taxon>
        <taxon>Gunneridae</taxon>
        <taxon>Pentapetalae</taxon>
        <taxon>rosids</taxon>
        <taxon>malvids</taxon>
        <taxon>Brassicales</taxon>
        <taxon>Brassicaceae</taxon>
        <taxon>Brassiceae</taxon>
        <taxon>Brassica</taxon>
    </lineage>
</organism>
<evidence type="ECO:0000313" key="2">
    <source>
        <dbReference type="EMBL" id="KAG2323661.1"/>
    </source>
</evidence>